<dbReference type="InterPro" id="IPR003615">
    <property type="entry name" value="HNH_nuc"/>
</dbReference>
<dbReference type="RefSeq" id="WP_129184260.1">
    <property type="nucleotide sequence ID" value="NZ_JAGIOG010000001.1"/>
</dbReference>
<dbReference type="AlphaFoldDB" id="A0A641AKH0"/>
<dbReference type="EMBL" id="SDPP02000003">
    <property type="protein sequence ID" value="KAA1376331.1"/>
    <property type="molecule type" value="Genomic_DNA"/>
</dbReference>
<evidence type="ECO:0000313" key="3">
    <source>
        <dbReference type="Proteomes" id="UP001515100"/>
    </source>
</evidence>
<organism evidence="2 3">
    <name type="scientific">Aeromicrobium fastidiosum</name>
    <dbReference type="NCBI Taxonomy" id="52699"/>
    <lineage>
        <taxon>Bacteria</taxon>
        <taxon>Bacillati</taxon>
        <taxon>Actinomycetota</taxon>
        <taxon>Actinomycetes</taxon>
        <taxon>Propionibacteriales</taxon>
        <taxon>Nocardioidaceae</taxon>
        <taxon>Aeromicrobium</taxon>
    </lineage>
</organism>
<proteinExistence type="predicted"/>
<accession>A0A641AKH0</accession>
<dbReference type="Proteomes" id="UP001515100">
    <property type="component" value="Unassembled WGS sequence"/>
</dbReference>
<comment type="caution">
    <text evidence="2">The sequence shown here is derived from an EMBL/GenBank/DDBJ whole genome shotgun (WGS) entry which is preliminary data.</text>
</comment>
<protein>
    <submittedName>
        <fullName evidence="2">DUF222 domain-containing protein</fullName>
    </submittedName>
</protein>
<name>A0A641AKH0_9ACTN</name>
<reference evidence="2" key="1">
    <citation type="submission" date="2019-09" db="EMBL/GenBank/DDBJ databases">
        <authorList>
            <person name="Li J."/>
        </authorList>
    </citation>
    <scope>NUCLEOTIDE SEQUENCE [LARGE SCALE GENOMIC DNA]</scope>
    <source>
        <strain evidence="2">NRBC 14897</strain>
    </source>
</reference>
<dbReference type="SMART" id="SM00507">
    <property type="entry name" value="HNHc"/>
    <property type="match status" value="1"/>
</dbReference>
<sequence length="389" mass="43140">MATSTATASTDVLADVARERACAEAREVVAMLEFRDRELVRIGREESPMRRLVERGAIALCIGEALGLSEGQVQLRLSQADRVRDQSPLTWLAFLRGRVDWARVREIAHTLGELKRAESVHRLDRGVVDYASTHTVAELRQWLRRFVRRVEADLAVERADAEREKRHVSITHGDDSMGWLNAYLPSHELAAIEARYRRAARTGVDPDDDRTVSQREADQLVAWCLGSDAATSAVDANIAVTVDADVLAGARAGFAESSDGRWGVPAAWVAAVAGSGSSFWHRVVVDPVTDDVLSHEYLGRFAPDVLDIALQFLHGTCQAPGCMVPAERCDTDHRIPYPHGPTRGDNLGPLCRRHHTHKGHRVLHWSTRSTLEHILRKALNEPVLMEYAG</sequence>
<feature type="domain" description="HNH nuclease" evidence="1">
    <location>
        <begin position="307"/>
        <end position="356"/>
    </location>
</feature>
<evidence type="ECO:0000313" key="2">
    <source>
        <dbReference type="EMBL" id="KAA1376331.1"/>
    </source>
</evidence>
<dbReference type="OrthoDB" id="4426006at2"/>
<keyword evidence="3" id="KW-1185">Reference proteome</keyword>
<dbReference type="Pfam" id="PF02720">
    <property type="entry name" value="DUF222"/>
    <property type="match status" value="1"/>
</dbReference>
<dbReference type="CDD" id="cd00085">
    <property type="entry name" value="HNHc"/>
    <property type="match status" value="1"/>
</dbReference>
<dbReference type="InterPro" id="IPR003870">
    <property type="entry name" value="DUF222"/>
</dbReference>
<dbReference type="Gene3D" id="1.10.30.50">
    <property type="match status" value="1"/>
</dbReference>
<evidence type="ECO:0000259" key="1">
    <source>
        <dbReference type="SMART" id="SM00507"/>
    </source>
</evidence>
<gene>
    <name evidence="2" type="ORF">ESP62_012925</name>
</gene>